<evidence type="ECO:0000256" key="2">
    <source>
        <dbReference type="SAM" id="MobiDB-lite"/>
    </source>
</evidence>
<evidence type="ECO:0000256" key="1">
    <source>
        <dbReference type="ARBA" id="ARBA00010381"/>
    </source>
</evidence>
<dbReference type="GO" id="GO:0051604">
    <property type="term" value="P:protein maturation"/>
    <property type="evidence" value="ECO:0007669"/>
    <property type="project" value="InterPro"/>
</dbReference>
<sequence>MGAEGDNPAPHVQRVHDGWPRCTYSVNFYSVLRSQHYQENQLQLPLLTRHQQQHRRAPPPLLPQVRPWLGNRDLRWQQEELHELLLEERELLLQESQLMRPDSILAAYSYEHRAYMRGLPSQAAGKAVSEQGSDATAADGCGARGPCRTSRTRKVTAISHHGAESCGKLHIDSYRAEIFARSELLTAQEVYAAVRCITDPEHPYTLEELLVMVPDYVKVRCSSCNSDVSAASPRGSAASCCCSQQKREQHPSHWRTMRDLRVEICFRPTIPHCSQATLIGLLLLVKAQRAAAAVGATATSSVSVSIIPGAHASYLSINKQLGDKERVRAAAANPSLRQMIDSGLKDTEVWTNVTDLLWCG</sequence>
<dbReference type="InterPro" id="IPR039796">
    <property type="entry name" value="MIP18"/>
</dbReference>
<dbReference type="OrthoDB" id="20105at2759"/>
<dbReference type="AlphaFoldDB" id="A0A6P6RV48"/>
<evidence type="ECO:0000313" key="4">
    <source>
        <dbReference type="RefSeq" id="XP_026191000.1"/>
    </source>
</evidence>
<dbReference type="Gene3D" id="3.30.300.130">
    <property type="entry name" value="Fe-S cluster assembly (FSCA)"/>
    <property type="match status" value="1"/>
</dbReference>
<dbReference type="Gene3D" id="6.10.250.1280">
    <property type="match status" value="1"/>
</dbReference>
<dbReference type="Proteomes" id="UP000515125">
    <property type="component" value="Unplaced"/>
</dbReference>
<protein>
    <submittedName>
        <fullName evidence="4">MIP18 family protein galla-1</fullName>
    </submittedName>
</protein>
<comment type="similarity">
    <text evidence="1">Belongs to the MIP18 family.</text>
</comment>
<reference evidence="4" key="1">
    <citation type="submission" date="2025-08" db="UniProtKB">
        <authorList>
            <consortium name="RefSeq"/>
        </authorList>
    </citation>
    <scope>IDENTIFICATION</scope>
</reference>
<gene>
    <name evidence="4" type="primary">LOC34620890</name>
</gene>
<dbReference type="InterPro" id="IPR034904">
    <property type="entry name" value="FSCA_dom_sf"/>
</dbReference>
<proteinExistence type="inferred from homology"/>
<dbReference type="RefSeq" id="XP_026191000.1">
    <property type="nucleotide sequence ID" value="XM_026335215.1"/>
</dbReference>
<dbReference type="GeneID" id="34620890"/>
<organism evidence="3 4">
    <name type="scientific">Cyclospora cayetanensis</name>
    <dbReference type="NCBI Taxonomy" id="88456"/>
    <lineage>
        <taxon>Eukaryota</taxon>
        <taxon>Sar</taxon>
        <taxon>Alveolata</taxon>
        <taxon>Apicomplexa</taxon>
        <taxon>Conoidasida</taxon>
        <taxon>Coccidia</taxon>
        <taxon>Eucoccidiorida</taxon>
        <taxon>Eimeriorina</taxon>
        <taxon>Eimeriidae</taxon>
        <taxon>Cyclospora</taxon>
    </lineage>
</organism>
<evidence type="ECO:0000313" key="3">
    <source>
        <dbReference type="Proteomes" id="UP000515125"/>
    </source>
</evidence>
<keyword evidence="3" id="KW-1185">Reference proteome</keyword>
<accession>A0A6P6RV48</accession>
<feature type="region of interest" description="Disordered" evidence="2">
    <location>
        <begin position="127"/>
        <end position="148"/>
    </location>
</feature>
<name>A0A6P6RV48_9EIME</name>
<dbReference type="PANTHER" id="PTHR12377">
    <property type="entry name" value="CYTOSOLIC IRON-SULFUR ASSEMBLY COMPONENT 2B-RELATED"/>
    <property type="match status" value="1"/>
</dbReference>